<protein>
    <recommendedName>
        <fullName evidence="4 16">DNA polymerase I</fullName>
        <ecNumber evidence="3 16">2.7.7.7</ecNumber>
    </recommendedName>
</protein>
<dbReference type="SMART" id="SM00475">
    <property type="entry name" value="53EXOc"/>
    <property type="match status" value="1"/>
</dbReference>
<dbReference type="OrthoDB" id="9806424at2"/>
<keyword evidence="9 17" id="KW-0227">DNA damage</keyword>
<dbReference type="SMART" id="SM00482">
    <property type="entry name" value="POLAc"/>
    <property type="match status" value="1"/>
</dbReference>
<dbReference type="InterPro" id="IPR029060">
    <property type="entry name" value="PIN-like_dom_sf"/>
</dbReference>
<dbReference type="RefSeq" id="WP_061993802.1">
    <property type="nucleotide sequence ID" value="NZ_DF968005.1"/>
</dbReference>
<dbReference type="SMART" id="SM00474">
    <property type="entry name" value="35EXOc"/>
    <property type="match status" value="1"/>
</dbReference>
<accession>A0A0K8MJ89</accession>
<evidence type="ECO:0000256" key="10">
    <source>
        <dbReference type="ARBA" id="ARBA00022801"/>
    </source>
</evidence>
<evidence type="ECO:0000256" key="14">
    <source>
        <dbReference type="ARBA" id="ARBA00023204"/>
    </source>
</evidence>
<dbReference type="CDD" id="cd09898">
    <property type="entry name" value="H3TH_53EXO"/>
    <property type="match status" value="1"/>
</dbReference>
<sequence>MTEKLLLIDGNSLAFRAFYAMYQQLDRMVTPEGLHTNALVAFNNFLESIVLPMQPSLAVVAWDARSGKETFRGDLYPEYKSGRDKTPAEFKEQFPYLREMVLAHGLHNYEQIGLEADDIIGTLSRQGAAAGYEVVIITGDQDLTQLATDDITVKITKKGVTQIEKYTPAYIMEKFGLTPDQIIDKKALMGDTSDNYPGVTKVGEKTALKLLIEYHDLDNLYAHVDEMKKSKMKENLIADKEAAYRAQKLATILTDADVEVGLTDLAYDGPRTEDLVGLFESLHFKQALARLRAHQIVDQDDTPVETALQHQADFQVVKELDNEALATLAKVSDFALQIDTDSDNYHTADFLSFAIGNDEVGYFASRDFTWFEDDRLRALLENQDQQVRLFNAKEHWVLLNRLGVKLAGVDFDFMLVAYLLDTVGNDNVLSTLATRYDRYLESDDDFYGKGAKFAVPSDDHAVYNHLGHKAEVVYALRDQAFSDLADHQQSHLYHDIELPLSFVLAEMEAQGFALDQDRLAKMGQELDEKIAQLKEDIYRLAGEEFNINSTKQLGVLLFEKMGLPVIKKTKTGYSTAVEVLEELAPQAPIVSHILEYRQLAKIKSTYVDGLLAVVDQADQKIHTRFLQTLTQTGRLSSVDPNLQNIPMRTEEGRKIRHAFVPSQSGWLIFGADYSQIELRVLAAVTGDPNMKRTFMDDDDIHAETARAVFGLKDDEPVDANHRRTAKAVNFGIVYGISDFGLAKNLGISRTEAKTFIETYFREFPNIQTWMNQVKDQAHKDGFVETIEHRRRYLPEINSKNFNRRSFAERTAMNSPIQGSAADIIKIAMIKVAQALKDQNLQTKMLLQVHDELVFECPQEELEQVQKLVTSVMDSAVTLSVPLKVEDHSGPTWYEAK</sequence>
<dbReference type="InterPro" id="IPR020046">
    <property type="entry name" value="5-3_exonucl_a-hlix_arch_N"/>
</dbReference>
<keyword evidence="5 17" id="KW-0808">Transferase</keyword>
<dbReference type="InterPro" id="IPR036397">
    <property type="entry name" value="RNaseH_sf"/>
</dbReference>
<evidence type="ECO:0000256" key="3">
    <source>
        <dbReference type="ARBA" id="ARBA00012417"/>
    </source>
</evidence>
<feature type="domain" description="5'-3' exonuclease" evidence="19">
    <location>
        <begin position="3"/>
        <end position="268"/>
    </location>
</feature>
<evidence type="ECO:0000259" key="20">
    <source>
        <dbReference type="SMART" id="SM00482"/>
    </source>
</evidence>
<evidence type="ECO:0000256" key="16">
    <source>
        <dbReference type="NCBIfam" id="TIGR00593"/>
    </source>
</evidence>
<evidence type="ECO:0000256" key="9">
    <source>
        <dbReference type="ARBA" id="ARBA00022763"/>
    </source>
</evidence>
<keyword evidence="11" id="KW-0269">Exonuclease</keyword>
<evidence type="ECO:0000256" key="4">
    <source>
        <dbReference type="ARBA" id="ARBA00020311"/>
    </source>
</evidence>
<dbReference type="PROSITE" id="PS00447">
    <property type="entry name" value="DNA_POLYMERASE_A"/>
    <property type="match status" value="1"/>
</dbReference>
<dbReference type="GO" id="GO:0003887">
    <property type="term" value="F:DNA-directed DNA polymerase activity"/>
    <property type="evidence" value="ECO:0007669"/>
    <property type="project" value="UniProtKB-UniRule"/>
</dbReference>
<dbReference type="Pfam" id="PF00476">
    <property type="entry name" value="DNA_pol_A"/>
    <property type="match status" value="1"/>
</dbReference>
<feature type="domain" description="DNA-directed DNA polymerase family A palm" evidence="20">
    <location>
        <begin position="652"/>
        <end position="860"/>
    </location>
</feature>
<dbReference type="GO" id="GO:0006261">
    <property type="term" value="P:DNA-templated DNA replication"/>
    <property type="evidence" value="ECO:0007669"/>
    <property type="project" value="UniProtKB-UniRule"/>
</dbReference>
<dbReference type="CDD" id="cd06140">
    <property type="entry name" value="DNA_polA_I_Bacillus_like_exo"/>
    <property type="match status" value="1"/>
</dbReference>
<dbReference type="Pfam" id="PF01367">
    <property type="entry name" value="5_3_exonuc"/>
    <property type="match status" value="1"/>
</dbReference>
<evidence type="ECO:0000313" key="22">
    <source>
        <dbReference type="Proteomes" id="UP000253891"/>
    </source>
</evidence>
<dbReference type="InterPro" id="IPR043502">
    <property type="entry name" value="DNA/RNA_pol_sf"/>
</dbReference>
<dbReference type="PANTHER" id="PTHR10133:SF27">
    <property type="entry name" value="DNA POLYMERASE NU"/>
    <property type="match status" value="1"/>
</dbReference>
<dbReference type="GO" id="GO:0008408">
    <property type="term" value="F:3'-5' exonuclease activity"/>
    <property type="evidence" value="ECO:0007669"/>
    <property type="project" value="InterPro"/>
</dbReference>
<evidence type="ECO:0000256" key="8">
    <source>
        <dbReference type="ARBA" id="ARBA00022722"/>
    </source>
</evidence>
<keyword evidence="12 17" id="KW-0239">DNA-directed DNA polymerase</keyword>
<dbReference type="Pfam" id="PF02739">
    <property type="entry name" value="5_3_exonuc_N"/>
    <property type="match status" value="1"/>
</dbReference>
<dbReference type="InterPro" id="IPR018320">
    <property type="entry name" value="DNA_polymerase_1"/>
</dbReference>
<dbReference type="FunFam" id="1.10.150.20:FF:000003">
    <property type="entry name" value="DNA polymerase I"/>
    <property type="match status" value="1"/>
</dbReference>
<dbReference type="NCBIfam" id="NF004397">
    <property type="entry name" value="PRK05755.1"/>
    <property type="match status" value="1"/>
</dbReference>
<keyword evidence="8" id="KW-0540">Nuclease</keyword>
<dbReference type="InterPro" id="IPR002298">
    <property type="entry name" value="DNA_polymerase_A"/>
</dbReference>
<dbReference type="SUPFAM" id="SSF88723">
    <property type="entry name" value="PIN domain-like"/>
    <property type="match status" value="1"/>
</dbReference>
<evidence type="ECO:0000259" key="19">
    <source>
        <dbReference type="SMART" id="SM00475"/>
    </source>
</evidence>
<evidence type="ECO:0000313" key="21">
    <source>
        <dbReference type="EMBL" id="GAP00513.1"/>
    </source>
</evidence>
<comment type="catalytic activity">
    <reaction evidence="15 17">
        <text>DNA(n) + a 2'-deoxyribonucleoside 5'-triphosphate = DNA(n+1) + diphosphate</text>
        <dbReference type="Rhea" id="RHEA:22508"/>
        <dbReference type="Rhea" id="RHEA-COMP:17339"/>
        <dbReference type="Rhea" id="RHEA-COMP:17340"/>
        <dbReference type="ChEBI" id="CHEBI:33019"/>
        <dbReference type="ChEBI" id="CHEBI:61560"/>
        <dbReference type="ChEBI" id="CHEBI:173112"/>
        <dbReference type="EC" id="2.7.7.7"/>
    </reaction>
</comment>
<gene>
    <name evidence="17" type="primary">polA</name>
    <name evidence="21" type="ORF">FFIC_285320</name>
</gene>
<dbReference type="SUPFAM" id="SSF56672">
    <property type="entry name" value="DNA/RNA polymerases"/>
    <property type="match status" value="1"/>
</dbReference>
<dbReference type="EC" id="2.7.7.7" evidence="3 16"/>
<dbReference type="Gene3D" id="1.10.150.20">
    <property type="entry name" value="5' to 3' exonuclease, C-terminal subdomain"/>
    <property type="match status" value="2"/>
</dbReference>
<dbReference type="STRING" id="157463.GCA_001047075_01397"/>
<name>A0A0K8MJ89_9LACO</name>
<dbReference type="EMBL" id="DF968005">
    <property type="protein sequence ID" value="GAP00513.1"/>
    <property type="molecule type" value="Genomic_DNA"/>
</dbReference>
<keyword evidence="22" id="KW-1185">Reference proteome</keyword>
<dbReference type="GO" id="GO:0008409">
    <property type="term" value="F:5'-3' exonuclease activity"/>
    <property type="evidence" value="ECO:0007669"/>
    <property type="project" value="InterPro"/>
</dbReference>
<dbReference type="AlphaFoldDB" id="A0A0K8MJ89"/>
<dbReference type="InterPro" id="IPR019760">
    <property type="entry name" value="DNA-dir_DNA_pol_A_CS"/>
</dbReference>
<keyword evidence="13 17" id="KW-0238">DNA-binding</keyword>
<dbReference type="SUPFAM" id="SSF53098">
    <property type="entry name" value="Ribonuclease H-like"/>
    <property type="match status" value="1"/>
</dbReference>
<dbReference type="GO" id="GO:0006302">
    <property type="term" value="P:double-strand break repair"/>
    <property type="evidence" value="ECO:0007669"/>
    <property type="project" value="TreeGrafter"/>
</dbReference>
<evidence type="ECO:0000256" key="6">
    <source>
        <dbReference type="ARBA" id="ARBA00022695"/>
    </source>
</evidence>
<keyword evidence="6 17" id="KW-0548">Nucleotidyltransferase</keyword>
<dbReference type="InterPro" id="IPR012337">
    <property type="entry name" value="RNaseH-like_sf"/>
</dbReference>
<evidence type="ECO:0000259" key="18">
    <source>
        <dbReference type="SMART" id="SM00474"/>
    </source>
</evidence>
<dbReference type="InterPro" id="IPR008918">
    <property type="entry name" value="HhH2"/>
</dbReference>
<keyword evidence="14 17" id="KW-0234">DNA repair</keyword>
<dbReference type="Pfam" id="PF22619">
    <property type="entry name" value="DNA_polI_exo1"/>
    <property type="match status" value="1"/>
</dbReference>
<dbReference type="Gene3D" id="3.40.50.1010">
    <property type="entry name" value="5'-nuclease"/>
    <property type="match status" value="1"/>
</dbReference>
<dbReference type="InterPro" id="IPR036279">
    <property type="entry name" value="5-3_exonuclease_C_sf"/>
</dbReference>
<dbReference type="SMART" id="SM00279">
    <property type="entry name" value="HhH2"/>
    <property type="match status" value="1"/>
</dbReference>
<keyword evidence="10" id="KW-0378">Hydrolase</keyword>
<dbReference type="Gene3D" id="1.20.1060.10">
    <property type="entry name" value="Taq DNA Polymerase, Chain T, domain 4"/>
    <property type="match status" value="1"/>
</dbReference>
<evidence type="ECO:0000256" key="17">
    <source>
        <dbReference type="RuleBase" id="RU004460"/>
    </source>
</evidence>
<dbReference type="GO" id="GO:0003677">
    <property type="term" value="F:DNA binding"/>
    <property type="evidence" value="ECO:0007669"/>
    <property type="project" value="UniProtKB-UniRule"/>
</dbReference>
<dbReference type="Gene3D" id="3.30.420.10">
    <property type="entry name" value="Ribonuclease H-like superfamily/Ribonuclease H"/>
    <property type="match status" value="1"/>
</dbReference>
<evidence type="ECO:0000256" key="13">
    <source>
        <dbReference type="ARBA" id="ARBA00023125"/>
    </source>
</evidence>
<dbReference type="FunFam" id="1.10.150.20:FF:000002">
    <property type="entry name" value="DNA polymerase I"/>
    <property type="match status" value="1"/>
</dbReference>
<evidence type="ECO:0000256" key="7">
    <source>
        <dbReference type="ARBA" id="ARBA00022705"/>
    </source>
</evidence>
<comment type="subunit">
    <text evidence="2 17">Single-chain monomer with multiple functions.</text>
</comment>
<dbReference type="InterPro" id="IPR001098">
    <property type="entry name" value="DNA-dir_DNA_pol_A_palm_dom"/>
</dbReference>
<feature type="domain" description="3'-5' exonuclease" evidence="18">
    <location>
        <begin position="314"/>
        <end position="485"/>
    </location>
</feature>
<evidence type="ECO:0000256" key="1">
    <source>
        <dbReference type="ARBA" id="ARBA00007705"/>
    </source>
</evidence>
<keyword evidence="7 17" id="KW-0235">DNA replication</keyword>
<dbReference type="InterPro" id="IPR020045">
    <property type="entry name" value="DNA_polI_H3TH"/>
</dbReference>
<dbReference type="InterPro" id="IPR002421">
    <property type="entry name" value="5-3_exonuclease"/>
</dbReference>
<dbReference type="FunFam" id="1.20.1060.10:FF:000001">
    <property type="entry name" value="DNA polymerase I"/>
    <property type="match status" value="1"/>
</dbReference>
<evidence type="ECO:0000256" key="5">
    <source>
        <dbReference type="ARBA" id="ARBA00022679"/>
    </source>
</evidence>
<evidence type="ECO:0000256" key="15">
    <source>
        <dbReference type="ARBA" id="ARBA00049244"/>
    </source>
</evidence>
<evidence type="ECO:0000256" key="11">
    <source>
        <dbReference type="ARBA" id="ARBA00022839"/>
    </source>
</evidence>
<organism evidence="21 22">
    <name type="scientific">Fructobacillus ficulneus</name>
    <dbReference type="NCBI Taxonomy" id="157463"/>
    <lineage>
        <taxon>Bacteria</taxon>
        <taxon>Bacillati</taxon>
        <taxon>Bacillota</taxon>
        <taxon>Bacilli</taxon>
        <taxon>Lactobacillales</taxon>
        <taxon>Lactobacillaceae</taxon>
        <taxon>Fructobacillus</taxon>
    </lineage>
</organism>
<dbReference type="CDD" id="cd08637">
    <property type="entry name" value="DNA_pol_A_pol_I_C"/>
    <property type="match status" value="1"/>
</dbReference>
<dbReference type="SUPFAM" id="SSF47807">
    <property type="entry name" value="5' to 3' exonuclease, C-terminal subdomain"/>
    <property type="match status" value="1"/>
</dbReference>
<dbReference type="Proteomes" id="UP000253891">
    <property type="component" value="Unassembled WGS sequence"/>
</dbReference>
<evidence type="ECO:0000256" key="2">
    <source>
        <dbReference type="ARBA" id="ARBA00011541"/>
    </source>
</evidence>
<reference evidence="21 22" key="1">
    <citation type="journal article" date="2015" name="BMC Genomics">
        <title>Comparative genomics of Fructobacillus spp. and Leuconostoc spp. reveals niche-specific evolution of Fructobacillus spp.</title>
        <authorList>
            <person name="Endo A."/>
            <person name="Tanizawa Y."/>
            <person name="Tanaka N."/>
            <person name="Maeno S."/>
            <person name="Kumar H."/>
            <person name="Shiwa Y."/>
            <person name="Okada S."/>
            <person name="Yoshikawa H."/>
            <person name="Dicks L."/>
            <person name="Nakagawa J."/>
            <person name="Arita M."/>
        </authorList>
    </citation>
    <scope>NUCLEOTIDE SEQUENCE [LARGE SCALE GENOMIC DNA]</scope>
    <source>
        <strain evidence="21 22">JCM 12225</strain>
    </source>
</reference>
<dbReference type="NCBIfam" id="TIGR00593">
    <property type="entry name" value="pola"/>
    <property type="match status" value="1"/>
</dbReference>
<dbReference type="PRINTS" id="PR00868">
    <property type="entry name" value="DNAPOLI"/>
</dbReference>
<evidence type="ECO:0000256" key="12">
    <source>
        <dbReference type="ARBA" id="ARBA00022932"/>
    </source>
</evidence>
<proteinExistence type="inferred from homology"/>
<comment type="similarity">
    <text evidence="1 17">Belongs to the DNA polymerase type-A family.</text>
</comment>
<dbReference type="Gene3D" id="3.30.70.370">
    <property type="match status" value="1"/>
</dbReference>
<dbReference type="InterPro" id="IPR002562">
    <property type="entry name" value="3'-5'_exonuclease_dom"/>
</dbReference>
<dbReference type="PANTHER" id="PTHR10133">
    <property type="entry name" value="DNA POLYMERASE I"/>
    <property type="match status" value="1"/>
</dbReference>
<dbReference type="CDD" id="cd09859">
    <property type="entry name" value="PIN_53EXO"/>
    <property type="match status" value="1"/>
</dbReference>
<dbReference type="InterPro" id="IPR054690">
    <property type="entry name" value="DNA_polI_exonuclease"/>
</dbReference>